<keyword evidence="4" id="KW-0509">mRNA transport</keyword>
<dbReference type="InterPro" id="IPR007187">
    <property type="entry name" value="Nucleoporin_Nup133/Nup155_C"/>
</dbReference>
<feature type="domain" description="Nucleoporin Nup133/Nup155-like N-terminal" evidence="9">
    <location>
        <begin position="100"/>
        <end position="467"/>
    </location>
</feature>
<evidence type="ECO:0000256" key="2">
    <source>
        <dbReference type="ARBA" id="ARBA00005569"/>
    </source>
</evidence>
<comment type="subcellular location">
    <subcellularLocation>
        <location evidence="1">Nucleus envelope</location>
    </subcellularLocation>
</comment>
<dbReference type="Gene3D" id="1.25.40.700">
    <property type="match status" value="1"/>
</dbReference>
<keyword evidence="6" id="KW-0811">Translocation</keyword>
<dbReference type="AlphaFoldDB" id="A0A9N8Z038"/>
<dbReference type="InterPro" id="IPR037624">
    <property type="entry name" value="Nup133-like"/>
</dbReference>
<dbReference type="GO" id="GO:0016973">
    <property type="term" value="P:poly(A)+ mRNA export from nucleus"/>
    <property type="evidence" value="ECO:0007669"/>
    <property type="project" value="TreeGrafter"/>
</dbReference>
<dbReference type="OrthoDB" id="103454at2759"/>
<evidence type="ECO:0000256" key="1">
    <source>
        <dbReference type="ARBA" id="ARBA00004259"/>
    </source>
</evidence>
<dbReference type="Pfam" id="PF08801">
    <property type="entry name" value="Nucleoporin_N"/>
    <property type="match status" value="1"/>
</dbReference>
<gene>
    <name evidence="10" type="ORF">AMORRO_LOCUS1436</name>
</gene>
<comment type="similarity">
    <text evidence="2">Belongs to the nucleoporin Nup133 family.</text>
</comment>
<keyword evidence="11" id="KW-1185">Reference proteome</keyword>
<dbReference type="EMBL" id="CAJVPV010000536">
    <property type="protein sequence ID" value="CAG8461900.1"/>
    <property type="molecule type" value="Genomic_DNA"/>
</dbReference>
<dbReference type="PANTHER" id="PTHR13405">
    <property type="entry name" value="NUCLEAR PORE COMPLEX PROTEIN NUP133"/>
    <property type="match status" value="1"/>
</dbReference>
<evidence type="ECO:0000259" key="9">
    <source>
        <dbReference type="Pfam" id="PF08801"/>
    </source>
</evidence>
<keyword evidence="3" id="KW-0813">Transport</keyword>
<accession>A0A9N8Z038</accession>
<evidence type="ECO:0000256" key="7">
    <source>
        <dbReference type="ARBA" id="ARBA00023242"/>
    </source>
</evidence>
<keyword evidence="5" id="KW-0653">Protein transport</keyword>
<evidence type="ECO:0000256" key="6">
    <source>
        <dbReference type="ARBA" id="ARBA00023010"/>
    </source>
</evidence>
<dbReference type="Proteomes" id="UP000789342">
    <property type="component" value="Unassembled WGS sequence"/>
</dbReference>
<dbReference type="PANTHER" id="PTHR13405:SF11">
    <property type="entry name" value="NUCLEAR PORE COMPLEX PROTEIN NUP133"/>
    <property type="match status" value="1"/>
</dbReference>
<proteinExistence type="inferred from homology"/>
<reference evidence="10" key="1">
    <citation type="submission" date="2021-06" db="EMBL/GenBank/DDBJ databases">
        <authorList>
            <person name="Kallberg Y."/>
            <person name="Tangrot J."/>
            <person name="Rosling A."/>
        </authorList>
    </citation>
    <scope>NUCLEOTIDE SEQUENCE</scope>
    <source>
        <strain evidence="10">CL551</strain>
    </source>
</reference>
<evidence type="ECO:0000313" key="11">
    <source>
        <dbReference type="Proteomes" id="UP000789342"/>
    </source>
</evidence>
<dbReference type="Gene3D" id="2.130.10.10">
    <property type="entry name" value="YVTN repeat-like/Quinoprotein amine dehydrogenase"/>
    <property type="match status" value="1"/>
</dbReference>
<protein>
    <submittedName>
        <fullName evidence="10">44_t:CDS:1</fullName>
    </submittedName>
</protein>
<sequence length="1272" mass="146213">MFTVKLQQTPEHSESEDVLEQRDIRAFSRVDSEPTITNPDAILNPSVNLHSSSLIHSWSRDPTPTPFSLQPSMSVEAEAFSHTPAVYLKFEKHVVENFGYLPKEVEELLHTTEVYDGVLNWTTGHAAVFTLTHCYLWDYKKDHDKQPLKRPDTVYKFQMPVCGNEPLDSNESHYNLPLVCIIPSVEGSKPGLLACTPQGEFRYWEDISYAMTEANKYKGLQLHLQDGDRGTYLACHETKRSPRENWAIIFGTERAALYRINVCQSDGKRTLDYTLFPRPGGIISQISSYIWQNGAINGNYGGIVSTTLGAKLGKSFVSEAYVLLEKSLEKWDLPVTRSSSPKYLSGYDIYKSIVQEIRVSDGSFEIEEAEVRLLDLEYARSGELVILLSSVPTSSQMDFETMSTSYYLILLNTSEHAFDSVQYKIVRCLPLKVQSNISLGPQAYLIMPNGGPAVFVVFPQAIFLTTIIKGASYNNIITMRDPINDNIIGFCAEGSKSGPSKDKDDIISQIHVLTTKTGILSCQLNIAEIKRSLPQNQYNEMDIEDSQAKINKELKFILEQAVFLTSDNNVPVECTLSPEFRGDINQVVVDINEEILDFRSQYLDSSNDLKVHLSERCNKMTALVQFINNSGIMNKLYLPTKQRLFWNSEKMTCARKLWEHYDTSYARDGSEESHRKLMVSAISDYIQDRGIKIVPSEDFVRFFFRFCIRDFSSIFTHIQRITENISDPTARNTAVFESNAIILLAFESAFDFRRNNKNLYAITTNDSKESWTFQPELLKVLHQQFEDTDAVIRSYILQDSNKGPHSLNKGEDTQQQAQKVEKLKDQLVGLADLFFGITAQRLYCDDIVEKDYAKGYHDQWTDVLKKLVLNGRNVRALELGETYEDYKSLVVLIMESDLNIDELTEAYMRKYKEKFAYVLYEWYLEKERYADLLSQPHALEHKEWLQSFLKGRNLRGISWIHDINMGEYDEASIKTRQLTLKEKRIENIETFLSVSKLTYLAGLKDEVDIQNEEVQNTLEEIENGFELVYAYKEIQKQFVDVILASNKSNVDENEQAIAVAEKIIPGILETRPSLAKLFIQYVPCILREVKISTEEFIEVMTLRNYKEKDDFPFALQFALNDETLPDDRRRALVQTIWRRIYINDRWDSISNTNNMSDDDINERIKDTVLYHTLEIISTRTDMPLYQWFSPPSGAFFASTPEQLLRRFPTFNQEQIGGLIEDYKKENQALESIIQQCLLISHVEHGLRLLDLRSSFDASEDLLDPMEVVEDNT</sequence>
<dbReference type="Gene3D" id="1.20.58.1380">
    <property type="match status" value="1"/>
</dbReference>
<feature type="domain" description="Nucleoporin Nup133/Nup155-like C-terminal" evidence="8">
    <location>
        <begin position="827"/>
        <end position="1235"/>
    </location>
</feature>
<evidence type="ECO:0000256" key="5">
    <source>
        <dbReference type="ARBA" id="ARBA00022927"/>
    </source>
</evidence>
<dbReference type="InterPro" id="IPR015943">
    <property type="entry name" value="WD40/YVTN_repeat-like_dom_sf"/>
</dbReference>
<comment type="caution">
    <text evidence="10">The sequence shown here is derived from an EMBL/GenBank/DDBJ whole genome shotgun (WGS) entry which is preliminary data.</text>
</comment>
<evidence type="ECO:0000259" key="8">
    <source>
        <dbReference type="Pfam" id="PF03177"/>
    </source>
</evidence>
<organism evidence="10 11">
    <name type="scientific">Acaulospora morrowiae</name>
    <dbReference type="NCBI Taxonomy" id="94023"/>
    <lineage>
        <taxon>Eukaryota</taxon>
        <taxon>Fungi</taxon>
        <taxon>Fungi incertae sedis</taxon>
        <taxon>Mucoromycota</taxon>
        <taxon>Glomeromycotina</taxon>
        <taxon>Glomeromycetes</taxon>
        <taxon>Diversisporales</taxon>
        <taxon>Acaulosporaceae</taxon>
        <taxon>Acaulospora</taxon>
    </lineage>
</organism>
<evidence type="ECO:0000256" key="3">
    <source>
        <dbReference type="ARBA" id="ARBA00022448"/>
    </source>
</evidence>
<dbReference type="SUPFAM" id="SSF117289">
    <property type="entry name" value="Nucleoporin domain"/>
    <property type="match status" value="1"/>
</dbReference>
<dbReference type="GO" id="GO:0031080">
    <property type="term" value="C:nuclear pore outer ring"/>
    <property type="evidence" value="ECO:0007669"/>
    <property type="project" value="TreeGrafter"/>
</dbReference>
<dbReference type="GO" id="GO:0017056">
    <property type="term" value="F:structural constituent of nuclear pore"/>
    <property type="evidence" value="ECO:0007669"/>
    <property type="project" value="InterPro"/>
</dbReference>
<keyword evidence="7" id="KW-0539">Nucleus</keyword>
<evidence type="ECO:0000256" key="4">
    <source>
        <dbReference type="ARBA" id="ARBA00022816"/>
    </source>
</evidence>
<name>A0A9N8Z038_9GLOM</name>
<dbReference type="InterPro" id="IPR014908">
    <property type="entry name" value="Nucleoporin_Nup133/Nup155_N"/>
</dbReference>
<dbReference type="GO" id="GO:0006606">
    <property type="term" value="P:protein import into nucleus"/>
    <property type="evidence" value="ECO:0007669"/>
    <property type="project" value="TreeGrafter"/>
</dbReference>
<dbReference type="Pfam" id="PF03177">
    <property type="entry name" value="Nucleoporin_C"/>
    <property type="match status" value="1"/>
</dbReference>
<evidence type="ECO:0000313" key="10">
    <source>
        <dbReference type="EMBL" id="CAG8461900.1"/>
    </source>
</evidence>
<dbReference type="GO" id="GO:0000972">
    <property type="term" value="P:transcription-dependent tethering of RNA polymerase II gene DNA at nuclear periphery"/>
    <property type="evidence" value="ECO:0007669"/>
    <property type="project" value="TreeGrafter"/>
</dbReference>